<sequence length="144" mass="14206">MGVRSALYVVVRGLVVAGAWLLVAWQFAGPRSDDAGGLYVLVPLVGLLSLAWGVVDGVLAGRPGGADGLLAIATRWFGSVVVAALVVATFAPTPDASLDLAGIVNAGGFAALLLPLCLVPAVLGGGLGIGAHSAVRRLLSPGSG</sequence>
<accession>A0A4V1Z1P1</accession>
<dbReference type="RefSeq" id="WP_129987861.1">
    <property type="nucleotide sequence ID" value="NZ_SDPU01000023.1"/>
</dbReference>
<gene>
    <name evidence="2" type="ORF">ETU37_13565</name>
</gene>
<evidence type="ECO:0000313" key="2">
    <source>
        <dbReference type="EMBL" id="RYU11586.1"/>
    </source>
</evidence>
<protein>
    <submittedName>
        <fullName evidence="2">Uncharacterized protein</fullName>
    </submittedName>
</protein>
<keyword evidence="1" id="KW-0472">Membrane</keyword>
<dbReference type="EMBL" id="SDPU01000023">
    <property type="protein sequence ID" value="RYU11586.1"/>
    <property type="molecule type" value="Genomic_DNA"/>
</dbReference>
<feature type="transmembrane region" description="Helical" evidence="1">
    <location>
        <begin position="103"/>
        <end position="129"/>
    </location>
</feature>
<dbReference type="Proteomes" id="UP000291189">
    <property type="component" value="Unassembled WGS sequence"/>
</dbReference>
<dbReference type="AlphaFoldDB" id="A0A4V1Z1P1"/>
<feature type="transmembrane region" description="Helical" evidence="1">
    <location>
        <begin position="72"/>
        <end position="91"/>
    </location>
</feature>
<evidence type="ECO:0000313" key="3">
    <source>
        <dbReference type="Proteomes" id="UP000291189"/>
    </source>
</evidence>
<reference evidence="2 3" key="1">
    <citation type="submission" date="2019-01" db="EMBL/GenBank/DDBJ databases">
        <title>Nocardioides guangzhouensis sp. nov., an actinobacterium isolated from soil.</title>
        <authorList>
            <person name="Fu Y."/>
            <person name="Cai Y."/>
            <person name="Lin Z."/>
            <person name="Chen P."/>
        </authorList>
    </citation>
    <scope>NUCLEOTIDE SEQUENCE [LARGE SCALE GENOMIC DNA]</scope>
    <source>
        <strain evidence="2 3">NBRC 105384</strain>
    </source>
</reference>
<feature type="transmembrane region" description="Helical" evidence="1">
    <location>
        <begin position="7"/>
        <end position="28"/>
    </location>
</feature>
<feature type="transmembrane region" description="Helical" evidence="1">
    <location>
        <begin position="40"/>
        <end position="60"/>
    </location>
</feature>
<keyword evidence="1" id="KW-1133">Transmembrane helix</keyword>
<keyword evidence="1" id="KW-0812">Transmembrane</keyword>
<name>A0A4V1Z1P1_9ACTN</name>
<organism evidence="2 3">
    <name type="scientific">Nocardioides iriomotensis</name>
    <dbReference type="NCBI Taxonomy" id="715784"/>
    <lineage>
        <taxon>Bacteria</taxon>
        <taxon>Bacillati</taxon>
        <taxon>Actinomycetota</taxon>
        <taxon>Actinomycetes</taxon>
        <taxon>Propionibacteriales</taxon>
        <taxon>Nocardioidaceae</taxon>
        <taxon>Nocardioides</taxon>
    </lineage>
</organism>
<keyword evidence="3" id="KW-1185">Reference proteome</keyword>
<proteinExistence type="predicted"/>
<comment type="caution">
    <text evidence="2">The sequence shown here is derived from an EMBL/GenBank/DDBJ whole genome shotgun (WGS) entry which is preliminary data.</text>
</comment>
<evidence type="ECO:0000256" key="1">
    <source>
        <dbReference type="SAM" id="Phobius"/>
    </source>
</evidence>